<proteinExistence type="predicted"/>
<accession>A0A1B6NUS5</accession>
<protein>
    <submittedName>
        <fullName evidence="1">Uncharacterized protein</fullName>
    </submittedName>
</protein>
<reference evidence="1" key="1">
    <citation type="submission" date="2013-11" db="EMBL/GenBank/DDBJ databases">
        <title>Microbial diversity, functional groups and degradation webs in Northern and Southern Mediterranean and Red Sea marine crude oil polluted sites.</title>
        <authorList>
            <person name="Daffonchio D."/>
            <person name="Mapelli F."/>
            <person name="Ferrer M."/>
            <person name="Richter M."/>
            <person name="Cherif A."/>
            <person name="Malkawi H.I."/>
            <person name="Yakimov M.M."/>
            <person name="Abdel-Fattah Y.R."/>
            <person name="Blaghen M."/>
            <person name="Golyshin P.N."/>
            <person name="Kalogerakis N."/>
            <person name="Boon N."/>
            <person name="Magagnini M."/>
            <person name="Fava F."/>
        </authorList>
    </citation>
    <scope>NUCLEOTIDE SEQUENCE</scope>
</reference>
<gene>
    <name evidence="1" type="ORF">MGSAQ_001303</name>
</gene>
<dbReference type="EMBL" id="AYSL01000694">
    <property type="protein sequence ID" value="KTF07200.1"/>
    <property type="molecule type" value="Genomic_DNA"/>
</dbReference>
<sequence>MVTSLLVMKKKRLRRFYYVLLQLAPRFAIKRYTISK</sequence>
<evidence type="ECO:0000313" key="1">
    <source>
        <dbReference type="EMBL" id="KTF07200.1"/>
    </source>
</evidence>
<comment type="caution">
    <text evidence="1">The sequence shown here is derived from an EMBL/GenBank/DDBJ whole genome shotgun (WGS) entry which is preliminary data.</text>
</comment>
<dbReference type="AlphaFoldDB" id="A0A1B6NUS5"/>
<name>A0A1B6NUS5_9ZZZZ</name>
<organism evidence="1">
    <name type="scientific">marine sediment metagenome</name>
    <dbReference type="NCBI Taxonomy" id="412755"/>
    <lineage>
        <taxon>unclassified sequences</taxon>
        <taxon>metagenomes</taxon>
        <taxon>ecological metagenomes</taxon>
    </lineage>
</organism>